<dbReference type="AlphaFoldDB" id="A0A4Z1SLE2"/>
<dbReference type="PANTHER" id="PTHR43687:SF6">
    <property type="entry name" value="L-ASPARTATE SEMIALDEHYDE SULFURTRANSFERASE IRON-SULFUR SUBUNIT"/>
    <property type="match status" value="1"/>
</dbReference>
<feature type="domain" description="4Fe-4S ferredoxin-type" evidence="8">
    <location>
        <begin position="1"/>
        <end position="30"/>
    </location>
</feature>
<reference evidence="9 10" key="1">
    <citation type="submission" date="2019-05" db="EMBL/GenBank/DDBJ databases">
        <title>The compact genome of Giardia muris reveals important steps in the evolution of intestinal protozoan parasites.</title>
        <authorList>
            <person name="Xu F."/>
            <person name="Jimenez-Gonzalez A."/>
            <person name="Einarsson E."/>
            <person name="Astvaldsson A."/>
            <person name="Peirasmaki D."/>
            <person name="Eckmann L."/>
            <person name="Andersson J.O."/>
            <person name="Svard S.G."/>
            <person name="Jerlstrom-Hultqvist J."/>
        </authorList>
    </citation>
    <scope>NUCLEOTIDE SEQUENCE [LARGE SCALE GENOMIC DNA]</scope>
    <source>
        <strain evidence="9 10">Roberts-Thomson</strain>
    </source>
</reference>
<dbReference type="GO" id="GO:0046872">
    <property type="term" value="F:metal ion binding"/>
    <property type="evidence" value="ECO:0007669"/>
    <property type="project" value="UniProtKB-KW"/>
</dbReference>
<organism evidence="9 10">
    <name type="scientific">Giardia muris</name>
    <dbReference type="NCBI Taxonomy" id="5742"/>
    <lineage>
        <taxon>Eukaryota</taxon>
        <taxon>Metamonada</taxon>
        <taxon>Diplomonadida</taxon>
        <taxon>Hexamitidae</taxon>
        <taxon>Giardiinae</taxon>
        <taxon>Giardia</taxon>
    </lineage>
</organism>
<feature type="domain" description="4Fe-4S ferredoxin-type" evidence="8">
    <location>
        <begin position="32"/>
        <end position="59"/>
    </location>
</feature>
<dbReference type="Gene3D" id="3.30.70.20">
    <property type="match status" value="1"/>
</dbReference>
<dbReference type="InterPro" id="IPR050572">
    <property type="entry name" value="Fe-S_Ferredoxin"/>
</dbReference>
<dbReference type="PANTHER" id="PTHR43687">
    <property type="entry name" value="ADENYLYLSULFATE REDUCTASE, BETA SUBUNIT"/>
    <property type="match status" value="1"/>
</dbReference>
<evidence type="ECO:0000256" key="3">
    <source>
        <dbReference type="ARBA" id="ARBA00022723"/>
    </source>
</evidence>
<dbReference type="PROSITE" id="PS51379">
    <property type="entry name" value="4FE4S_FER_2"/>
    <property type="match status" value="2"/>
</dbReference>
<evidence type="ECO:0000313" key="10">
    <source>
        <dbReference type="Proteomes" id="UP000315496"/>
    </source>
</evidence>
<evidence type="ECO:0000256" key="6">
    <source>
        <dbReference type="ARBA" id="ARBA00023004"/>
    </source>
</evidence>
<evidence type="ECO:0000259" key="8">
    <source>
        <dbReference type="PROSITE" id="PS51379"/>
    </source>
</evidence>
<evidence type="ECO:0000256" key="2">
    <source>
        <dbReference type="ARBA" id="ARBA00022485"/>
    </source>
</evidence>
<protein>
    <submittedName>
        <fullName evidence="9">Ferredoxin Fd1, Fd2</fullName>
    </submittedName>
</protein>
<dbReference type="GO" id="GO:0051539">
    <property type="term" value="F:4 iron, 4 sulfur cluster binding"/>
    <property type="evidence" value="ECO:0007669"/>
    <property type="project" value="UniProtKB-KW"/>
</dbReference>
<evidence type="ECO:0000256" key="5">
    <source>
        <dbReference type="ARBA" id="ARBA00022982"/>
    </source>
</evidence>
<keyword evidence="7" id="KW-0411">Iron-sulfur</keyword>
<dbReference type="InterPro" id="IPR017900">
    <property type="entry name" value="4Fe4S_Fe_S_CS"/>
</dbReference>
<keyword evidence="3" id="KW-0479">Metal-binding</keyword>
<evidence type="ECO:0000313" key="9">
    <source>
        <dbReference type="EMBL" id="TNJ26330.1"/>
    </source>
</evidence>
<keyword evidence="2" id="KW-0004">4Fe-4S</keyword>
<dbReference type="InterPro" id="IPR017896">
    <property type="entry name" value="4Fe4S_Fe-S-bd"/>
</dbReference>
<dbReference type="VEuPathDB" id="GiardiaDB:GMRT_13364"/>
<proteinExistence type="predicted"/>
<keyword evidence="5" id="KW-0249">Electron transport</keyword>
<dbReference type="Pfam" id="PF13237">
    <property type="entry name" value="Fer4_10"/>
    <property type="match status" value="1"/>
</dbReference>
<dbReference type="EMBL" id="VDLU01000005">
    <property type="protein sequence ID" value="TNJ26330.1"/>
    <property type="molecule type" value="Genomic_DNA"/>
</dbReference>
<gene>
    <name evidence="9" type="ORF">GMRT_13364</name>
</gene>
<sequence length="59" mass="5936">MPVKLIDGKCTGSGECVPACPTSVLELPEGAKVVVLANLEACIECGCCVAACPESALEL</sequence>
<keyword evidence="10" id="KW-1185">Reference proteome</keyword>
<dbReference type="Proteomes" id="UP000315496">
    <property type="component" value="Chromosome 5"/>
</dbReference>
<keyword evidence="4" id="KW-0677">Repeat</keyword>
<keyword evidence="1" id="KW-0813">Transport</keyword>
<evidence type="ECO:0000256" key="4">
    <source>
        <dbReference type="ARBA" id="ARBA00022737"/>
    </source>
</evidence>
<name>A0A4Z1SLE2_GIAMU</name>
<accession>A0A4Z1SLE2</accession>
<keyword evidence="6" id="KW-0408">Iron</keyword>
<comment type="caution">
    <text evidence="9">The sequence shown here is derived from an EMBL/GenBank/DDBJ whole genome shotgun (WGS) entry which is preliminary data.</text>
</comment>
<evidence type="ECO:0000256" key="7">
    <source>
        <dbReference type="ARBA" id="ARBA00023014"/>
    </source>
</evidence>
<dbReference type="OrthoDB" id="10248682at2759"/>
<dbReference type="PROSITE" id="PS00198">
    <property type="entry name" value="4FE4S_FER_1"/>
    <property type="match status" value="1"/>
</dbReference>
<evidence type="ECO:0000256" key="1">
    <source>
        <dbReference type="ARBA" id="ARBA00022448"/>
    </source>
</evidence>
<dbReference type="SUPFAM" id="SSF54862">
    <property type="entry name" value="4Fe-4S ferredoxins"/>
    <property type="match status" value="1"/>
</dbReference>